<dbReference type="Pfam" id="PF01943">
    <property type="entry name" value="Polysacc_synt"/>
    <property type="match status" value="1"/>
</dbReference>
<evidence type="ECO:0000313" key="7">
    <source>
        <dbReference type="EMBL" id="PHU34445.1"/>
    </source>
</evidence>
<feature type="transmembrane region" description="Helical" evidence="6">
    <location>
        <begin position="452"/>
        <end position="474"/>
    </location>
</feature>
<keyword evidence="5 6" id="KW-0472">Membrane</keyword>
<feature type="transmembrane region" description="Helical" evidence="6">
    <location>
        <begin position="395"/>
        <end position="421"/>
    </location>
</feature>
<keyword evidence="3 6" id="KW-0812">Transmembrane</keyword>
<name>A0A2G3DU96_9FIRM</name>
<keyword evidence="2" id="KW-1003">Cell membrane</keyword>
<feature type="transmembrane region" description="Helical" evidence="6">
    <location>
        <begin position="341"/>
        <end position="361"/>
    </location>
</feature>
<evidence type="ECO:0000256" key="1">
    <source>
        <dbReference type="ARBA" id="ARBA00004651"/>
    </source>
</evidence>
<feature type="transmembrane region" description="Helical" evidence="6">
    <location>
        <begin position="62"/>
        <end position="82"/>
    </location>
</feature>
<sequence length="483" mass="55160">MCKSQKFFMIFNRFNKIFQNRIFKVGSMSLLATILTRAINLISVPVFSRILNTSEYGRVEVFMTHVSIFTIVLGLDFHGTVGKGRLDHSDDEDGFLCSGILLTSIAAAIIVAVINIFFGYLQGIFRLERWLVNIMLLYSYAIFLMSYRSADYNFFYEYKKNMRMTVTVAVLNFVLSLVFVKVFFDNAHVLGRVLGATIPTAICGAIVYIGYIRRGYMTFKHSYNSYFWKFGVPLIPHNLSHIVLSSSDKVMIDGMISSAASGIYSLSYTLGMMIQVVSEALNQVFLPWLYRKLQVEEHQQVRKVQKMYLLVYCLAVFPVLSVSPEIVKVIGDRDYWDGTNIILWIVFATFLNFTYTLYVNIEFFYRKTALISLGTFMAAIINVSLNILFLKEYGYYFAAVSTVISYGALLLFHAIIVNYALKIKLVDGLFLFSVVLLVFGVTGLLQLFLDSIIIRIFIGMIFECISAVVLFIMYKRTDSNFLT</sequence>
<dbReference type="EMBL" id="PDYF01000023">
    <property type="protein sequence ID" value="PHU34445.1"/>
    <property type="molecule type" value="Genomic_DNA"/>
</dbReference>
<feature type="transmembrane region" description="Helical" evidence="6">
    <location>
        <begin position="368"/>
        <end position="389"/>
    </location>
</feature>
<feature type="transmembrane region" description="Helical" evidence="6">
    <location>
        <begin position="94"/>
        <end position="118"/>
    </location>
</feature>
<gene>
    <name evidence="7" type="ORF">CSX01_10035</name>
</gene>
<feature type="transmembrane region" description="Helical" evidence="6">
    <location>
        <begin position="309"/>
        <end position="329"/>
    </location>
</feature>
<proteinExistence type="predicted"/>
<evidence type="ECO:0000256" key="3">
    <source>
        <dbReference type="ARBA" id="ARBA00022692"/>
    </source>
</evidence>
<evidence type="ECO:0000256" key="6">
    <source>
        <dbReference type="SAM" id="Phobius"/>
    </source>
</evidence>
<dbReference type="PANTHER" id="PTHR30250:SF11">
    <property type="entry name" value="O-ANTIGEN TRANSPORTER-RELATED"/>
    <property type="match status" value="1"/>
</dbReference>
<dbReference type="AlphaFoldDB" id="A0A2G3DU96"/>
<evidence type="ECO:0000256" key="5">
    <source>
        <dbReference type="ARBA" id="ARBA00023136"/>
    </source>
</evidence>
<dbReference type="GO" id="GO:0005886">
    <property type="term" value="C:plasma membrane"/>
    <property type="evidence" value="ECO:0007669"/>
    <property type="project" value="UniProtKB-SubCell"/>
</dbReference>
<dbReference type="InterPro" id="IPR050833">
    <property type="entry name" value="Poly_Biosynth_Transport"/>
</dbReference>
<reference evidence="7 8" key="2">
    <citation type="submission" date="2017-10" db="EMBL/GenBank/DDBJ databases">
        <authorList>
            <person name="Banno H."/>
            <person name="Chua N.-H."/>
        </authorList>
    </citation>
    <scope>NUCLEOTIDE SEQUENCE [LARGE SCALE GENOMIC DNA]</scope>
    <source>
        <strain evidence="7 8">JK626</strain>
    </source>
</reference>
<accession>A0A2G3DU96</accession>
<evidence type="ECO:0000256" key="2">
    <source>
        <dbReference type="ARBA" id="ARBA00022475"/>
    </source>
</evidence>
<evidence type="ECO:0000256" key="4">
    <source>
        <dbReference type="ARBA" id="ARBA00022989"/>
    </source>
</evidence>
<keyword evidence="4 6" id="KW-1133">Transmembrane helix</keyword>
<feature type="transmembrane region" description="Helical" evidence="6">
    <location>
        <begin position="130"/>
        <end position="150"/>
    </location>
</feature>
<comment type="caution">
    <text evidence="7">The sequence shown here is derived from an EMBL/GenBank/DDBJ whole genome shotgun (WGS) entry which is preliminary data.</text>
</comment>
<dbReference type="Proteomes" id="UP000225889">
    <property type="component" value="Unassembled WGS sequence"/>
</dbReference>
<dbReference type="InterPro" id="IPR002797">
    <property type="entry name" value="Polysacc_synth"/>
</dbReference>
<protein>
    <recommendedName>
        <fullName evidence="9">Polysaccharide biosynthesis protein C-terminal domain-containing protein</fullName>
    </recommendedName>
</protein>
<feature type="transmembrane region" description="Helical" evidence="6">
    <location>
        <begin position="190"/>
        <end position="211"/>
    </location>
</feature>
<organism evidence="7 8">
    <name type="scientific">Pseudobutyrivibrio ruminis</name>
    <dbReference type="NCBI Taxonomy" id="46206"/>
    <lineage>
        <taxon>Bacteria</taxon>
        <taxon>Bacillati</taxon>
        <taxon>Bacillota</taxon>
        <taxon>Clostridia</taxon>
        <taxon>Lachnospirales</taxon>
        <taxon>Lachnospiraceae</taxon>
        <taxon>Pseudobutyrivibrio</taxon>
    </lineage>
</organism>
<feature type="transmembrane region" description="Helical" evidence="6">
    <location>
        <begin position="162"/>
        <end position="184"/>
    </location>
</feature>
<comment type="subcellular location">
    <subcellularLocation>
        <location evidence="1">Cell membrane</location>
        <topology evidence="1">Multi-pass membrane protein</topology>
    </subcellularLocation>
</comment>
<evidence type="ECO:0000313" key="8">
    <source>
        <dbReference type="Proteomes" id="UP000225889"/>
    </source>
</evidence>
<feature type="transmembrane region" description="Helical" evidence="6">
    <location>
        <begin position="428"/>
        <end position="446"/>
    </location>
</feature>
<evidence type="ECO:0008006" key="9">
    <source>
        <dbReference type="Google" id="ProtNLM"/>
    </source>
</evidence>
<dbReference type="PANTHER" id="PTHR30250">
    <property type="entry name" value="PST FAMILY PREDICTED COLANIC ACID TRANSPORTER"/>
    <property type="match status" value="1"/>
</dbReference>
<reference evidence="7 8" key="1">
    <citation type="submission" date="2017-10" db="EMBL/GenBank/DDBJ databases">
        <title>Resolving the taxonomy of Roseburia spp., Eubacterium rectale and Agathobacter spp. through phylogenomic analysis.</title>
        <authorList>
            <person name="Sheridan P.O."/>
            <person name="Walker A.W."/>
            <person name="Duncan S.H."/>
            <person name="Scott K.P."/>
            <person name="Toole P.W.O."/>
            <person name="Luis P."/>
            <person name="Flint H.J."/>
        </authorList>
    </citation>
    <scope>NUCLEOTIDE SEQUENCE [LARGE SCALE GENOMIC DNA]</scope>
    <source>
        <strain evidence="7 8">JK626</strain>
    </source>
</reference>